<reference evidence="1" key="1">
    <citation type="submission" date="2021-06" db="EMBL/GenBank/DDBJ databases">
        <authorList>
            <person name="Hodson N. C."/>
            <person name="Mongue J. A."/>
            <person name="Jaron S. K."/>
        </authorList>
    </citation>
    <scope>NUCLEOTIDE SEQUENCE</scope>
</reference>
<feature type="non-terminal residue" evidence="1">
    <location>
        <position position="1"/>
    </location>
</feature>
<name>A0A8J2K395_9HEXA</name>
<organism evidence="1 2">
    <name type="scientific">Allacma fusca</name>
    <dbReference type="NCBI Taxonomy" id="39272"/>
    <lineage>
        <taxon>Eukaryota</taxon>
        <taxon>Metazoa</taxon>
        <taxon>Ecdysozoa</taxon>
        <taxon>Arthropoda</taxon>
        <taxon>Hexapoda</taxon>
        <taxon>Collembola</taxon>
        <taxon>Symphypleona</taxon>
        <taxon>Sminthuridae</taxon>
        <taxon>Allacma</taxon>
    </lineage>
</organism>
<comment type="caution">
    <text evidence="1">The sequence shown here is derived from an EMBL/GenBank/DDBJ whole genome shotgun (WGS) entry which is preliminary data.</text>
</comment>
<accession>A0A8J2K395</accession>
<dbReference type="Proteomes" id="UP000708208">
    <property type="component" value="Unassembled WGS sequence"/>
</dbReference>
<dbReference type="OrthoDB" id="416344at2759"/>
<evidence type="ECO:0000313" key="1">
    <source>
        <dbReference type="EMBL" id="CAG7726991.1"/>
    </source>
</evidence>
<dbReference type="EMBL" id="CAJVCH010142710">
    <property type="protein sequence ID" value="CAG7726991.1"/>
    <property type="molecule type" value="Genomic_DNA"/>
</dbReference>
<keyword evidence="2" id="KW-1185">Reference proteome</keyword>
<dbReference type="AlphaFoldDB" id="A0A8J2K395"/>
<gene>
    <name evidence="1" type="ORF">AFUS01_LOCUS15864</name>
</gene>
<sequence length="201" mass="22713">ETQHGVPAVYDGFPKSCFSNDGNHAYFLTSYNARNYLLHIQRQADNLTISVSDKFPTDVQAILSVGNDFLLVSCNTSTRIPSLQLIDIKTGDFGKIELTESAPIHEPEPKVVIIPAELPPDELMPPSIYIEHVREETIPLIVIPHGGPHGVLPNNFDHDTVYFTKLDKIVLDSRYQEWMQKFGPKTKRYVAQLGYCKKVYI</sequence>
<proteinExistence type="predicted"/>
<protein>
    <submittedName>
        <fullName evidence="1">Uncharacterized protein</fullName>
    </submittedName>
</protein>
<evidence type="ECO:0000313" key="2">
    <source>
        <dbReference type="Proteomes" id="UP000708208"/>
    </source>
</evidence>